<feature type="domain" description="FAD-binding" evidence="1">
    <location>
        <begin position="2"/>
        <end position="317"/>
    </location>
</feature>
<dbReference type="InterPro" id="IPR051704">
    <property type="entry name" value="FAD_aromatic-hydroxylase"/>
</dbReference>
<dbReference type="PANTHER" id="PTHR46865:SF2">
    <property type="entry name" value="MONOOXYGENASE"/>
    <property type="match status" value="1"/>
</dbReference>
<dbReference type="InterPro" id="IPR036188">
    <property type="entry name" value="FAD/NAD-bd_sf"/>
</dbReference>
<accession>A0ABV8E008</accession>
<comment type="caution">
    <text evidence="2">The sequence shown here is derived from an EMBL/GenBank/DDBJ whole genome shotgun (WGS) entry which is preliminary data.</text>
</comment>
<evidence type="ECO:0000259" key="1">
    <source>
        <dbReference type="Pfam" id="PF01494"/>
    </source>
</evidence>
<evidence type="ECO:0000313" key="3">
    <source>
        <dbReference type="Proteomes" id="UP001595696"/>
    </source>
</evidence>
<protein>
    <submittedName>
        <fullName evidence="2">FAD-dependent monooxygenase</fullName>
    </submittedName>
</protein>
<reference evidence="3" key="1">
    <citation type="journal article" date="2019" name="Int. J. Syst. Evol. Microbiol.">
        <title>The Global Catalogue of Microorganisms (GCM) 10K type strain sequencing project: providing services to taxonomists for standard genome sequencing and annotation.</title>
        <authorList>
            <consortium name="The Broad Institute Genomics Platform"/>
            <consortium name="The Broad Institute Genome Sequencing Center for Infectious Disease"/>
            <person name="Wu L."/>
            <person name="Ma J."/>
        </authorList>
    </citation>
    <scope>NUCLEOTIDE SEQUENCE [LARGE SCALE GENOMIC DNA]</scope>
    <source>
        <strain evidence="3">CGMCC 4.7330</strain>
    </source>
</reference>
<dbReference type="SUPFAM" id="SSF51905">
    <property type="entry name" value="FAD/NAD(P)-binding domain"/>
    <property type="match status" value="1"/>
</dbReference>
<evidence type="ECO:0000313" key="2">
    <source>
        <dbReference type="EMBL" id="MFC3965528.1"/>
    </source>
</evidence>
<gene>
    <name evidence="2" type="ORF">ACFO0B_26355</name>
</gene>
<dbReference type="Gene3D" id="3.50.50.60">
    <property type="entry name" value="FAD/NAD(P)-binding domain"/>
    <property type="match status" value="1"/>
</dbReference>
<dbReference type="PRINTS" id="PR00420">
    <property type="entry name" value="RNGMNOXGNASE"/>
</dbReference>
<sequence length="393" mass="40785">MQVLISGGGIAGNALALGLAARGIRPTVVERAAAPRPGGQAVDLRGQSSAVVERMGLLPAVRERRLHERGMAYVDARRRVYARMPAEMFDGAGPVAELEITRGDLNDVLLTALGDGAEYRYGESIAALHDDGSGVDVTFASGLYGRYDLVVAADGLHSGTRALAFGPEERFATHLGGAMSFFTVPTPADAEPGWFSLHPAVGVAVGIRPDADPATAKAIVTLRAPADPALRGDPAAQRELLRQRLTGVGGHAPEILAALPETPDFYFDELVRVDMPSLSAGRVTLLGDAGYCGSPLTGMGTAMAVVGAYVLCGELTAAPGDIPGALARTERVLAPHLERAKQVPGGGIRAMVPGSKTAVRLARAAAGVMTSRAARPLVRRMFTGADEAAVPVY</sequence>
<name>A0ABV8E008_9NOCA</name>
<dbReference type="Gene3D" id="3.30.9.10">
    <property type="entry name" value="D-Amino Acid Oxidase, subunit A, domain 2"/>
    <property type="match status" value="1"/>
</dbReference>
<keyword evidence="3" id="KW-1185">Reference proteome</keyword>
<dbReference type="RefSeq" id="WP_378615440.1">
    <property type="nucleotide sequence ID" value="NZ_JBHSAX010000022.1"/>
</dbReference>
<dbReference type="GO" id="GO:0004497">
    <property type="term" value="F:monooxygenase activity"/>
    <property type="evidence" value="ECO:0007669"/>
    <property type="project" value="UniProtKB-KW"/>
</dbReference>
<proteinExistence type="predicted"/>
<dbReference type="Proteomes" id="UP001595696">
    <property type="component" value="Unassembled WGS sequence"/>
</dbReference>
<keyword evidence="2" id="KW-0503">Monooxygenase</keyword>
<keyword evidence="2" id="KW-0560">Oxidoreductase</keyword>
<dbReference type="PANTHER" id="PTHR46865">
    <property type="entry name" value="OXIDOREDUCTASE-RELATED"/>
    <property type="match status" value="1"/>
</dbReference>
<dbReference type="Pfam" id="PF01494">
    <property type="entry name" value="FAD_binding_3"/>
    <property type="match status" value="1"/>
</dbReference>
<dbReference type="InterPro" id="IPR002938">
    <property type="entry name" value="FAD-bd"/>
</dbReference>
<dbReference type="EMBL" id="JBHSAX010000022">
    <property type="protein sequence ID" value="MFC3965528.1"/>
    <property type="molecule type" value="Genomic_DNA"/>
</dbReference>
<organism evidence="2 3">
    <name type="scientific">Nocardia jiangsuensis</name>
    <dbReference type="NCBI Taxonomy" id="1691563"/>
    <lineage>
        <taxon>Bacteria</taxon>
        <taxon>Bacillati</taxon>
        <taxon>Actinomycetota</taxon>
        <taxon>Actinomycetes</taxon>
        <taxon>Mycobacteriales</taxon>
        <taxon>Nocardiaceae</taxon>
        <taxon>Nocardia</taxon>
    </lineage>
</organism>